<feature type="domain" description="Knr4/Smi1-like" evidence="1">
    <location>
        <begin position="25"/>
        <end position="148"/>
    </location>
</feature>
<dbReference type="SUPFAM" id="SSF160631">
    <property type="entry name" value="SMI1/KNR4-like"/>
    <property type="match status" value="1"/>
</dbReference>
<dbReference type="AlphaFoldDB" id="A0A317E9H6"/>
<comment type="caution">
    <text evidence="2">The sequence shown here is derived from an EMBL/GenBank/DDBJ whole genome shotgun (WGS) entry which is preliminary data.</text>
</comment>
<protein>
    <recommendedName>
        <fullName evidence="1">Knr4/Smi1-like domain-containing protein</fullName>
    </recommendedName>
</protein>
<reference evidence="2 3" key="1">
    <citation type="submission" date="2018-05" db="EMBL/GenBank/DDBJ databases">
        <title>Zavarzinia sp. HR-AS.</title>
        <authorList>
            <person name="Lee Y."/>
            <person name="Jeon C.O."/>
        </authorList>
    </citation>
    <scope>NUCLEOTIDE SEQUENCE [LARGE SCALE GENOMIC DNA]</scope>
    <source>
        <strain evidence="2 3">HR-AS</strain>
    </source>
</reference>
<name>A0A317E9H6_9PROT</name>
<evidence type="ECO:0000313" key="2">
    <source>
        <dbReference type="EMBL" id="PWR22886.1"/>
    </source>
</evidence>
<sequence length="162" mass="17840">MAIDDLFEAFKIIDNNSEYSHFSGKKTDSLIFSAEAALGVSFPESYKLFLRKYGCGSAFGEEFYGIAKNDLINSTIPDAIWLTLRQRSVDCVPSRFVFVYGFGDGSYAVLDCGQGSSRGEVVFWEPGASTASDRLEILAQDFGEFMLSVLKNASEDSEVKDS</sequence>
<dbReference type="EMBL" id="QGLE01000005">
    <property type="protein sequence ID" value="PWR22886.1"/>
    <property type="molecule type" value="Genomic_DNA"/>
</dbReference>
<accession>A0A317E9H6</accession>
<dbReference type="InterPro" id="IPR037883">
    <property type="entry name" value="Knr4/Smi1-like_sf"/>
</dbReference>
<dbReference type="SMART" id="SM00860">
    <property type="entry name" value="SMI1_KNR4"/>
    <property type="match status" value="1"/>
</dbReference>
<keyword evidence="3" id="KW-1185">Reference proteome</keyword>
<evidence type="ECO:0000259" key="1">
    <source>
        <dbReference type="SMART" id="SM00860"/>
    </source>
</evidence>
<dbReference type="OrthoDB" id="7375812at2"/>
<dbReference type="RefSeq" id="WP_109905550.1">
    <property type="nucleotide sequence ID" value="NZ_QGLE01000005.1"/>
</dbReference>
<dbReference type="Pfam" id="PF14568">
    <property type="entry name" value="SUKH_6"/>
    <property type="match status" value="1"/>
</dbReference>
<organism evidence="2 3">
    <name type="scientific">Zavarzinia aquatilis</name>
    <dbReference type="NCBI Taxonomy" id="2211142"/>
    <lineage>
        <taxon>Bacteria</taxon>
        <taxon>Pseudomonadati</taxon>
        <taxon>Pseudomonadota</taxon>
        <taxon>Alphaproteobacteria</taxon>
        <taxon>Rhodospirillales</taxon>
        <taxon>Zavarziniaceae</taxon>
        <taxon>Zavarzinia</taxon>
    </lineage>
</organism>
<dbReference type="InterPro" id="IPR018958">
    <property type="entry name" value="Knr4/Smi1-like_dom"/>
</dbReference>
<evidence type="ECO:0000313" key="3">
    <source>
        <dbReference type="Proteomes" id="UP000245461"/>
    </source>
</evidence>
<dbReference type="Gene3D" id="3.40.1580.10">
    <property type="entry name" value="SMI1/KNR4-like"/>
    <property type="match status" value="1"/>
</dbReference>
<gene>
    <name evidence="2" type="ORF">DKG74_10725</name>
</gene>
<proteinExistence type="predicted"/>
<dbReference type="Proteomes" id="UP000245461">
    <property type="component" value="Unassembled WGS sequence"/>
</dbReference>